<evidence type="ECO:0000256" key="1">
    <source>
        <dbReference type="ARBA" id="ARBA00022630"/>
    </source>
</evidence>
<dbReference type="AlphaFoldDB" id="A0A5J6QQF1"/>
<keyword evidence="1 5" id="KW-0285">Flavoprotein</keyword>
<evidence type="ECO:0000256" key="5">
    <source>
        <dbReference type="HAMAP-Rule" id="MF_01204"/>
    </source>
</evidence>
<dbReference type="InterPro" id="IPR000415">
    <property type="entry name" value="Nitroreductase-like"/>
</dbReference>
<sequence>MSKRLNEEGMDLLFRQARTYSAWLDKPVSDDTLRELYDLMKWGPTSANCCPARILFLRTPEAKHRLLPALAPGNVDKTMAAPVTAIIAYDLKFYEQLPKLFPHTNARAWFANTPELAGLTARRNSSLQGAYFMLAARAVGLDCGPMSGFDNALVDHEFFPADGRADAFQLEHFPDSQVKSSFLVNLGYGDPSKLHARGPRLDFDEVCKLL</sequence>
<evidence type="ECO:0000259" key="6">
    <source>
        <dbReference type="Pfam" id="PF00881"/>
    </source>
</evidence>
<dbReference type="PANTHER" id="PTHR43543:SF1">
    <property type="entry name" value="MALONIC SEMIALDEHYDE REDUCTASE RUTE-RELATED"/>
    <property type="match status" value="1"/>
</dbReference>
<evidence type="ECO:0000313" key="7">
    <source>
        <dbReference type="EMBL" id="QEY62869.1"/>
    </source>
</evidence>
<evidence type="ECO:0000256" key="4">
    <source>
        <dbReference type="ARBA" id="ARBA00023002"/>
    </source>
</evidence>
<dbReference type="CDD" id="cd02148">
    <property type="entry name" value="RutE-like"/>
    <property type="match status" value="1"/>
</dbReference>
<dbReference type="InterPro" id="IPR023936">
    <property type="entry name" value="RutE-like"/>
</dbReference>
<dbReference type="InterPro" id="IPR050461">
    <property type="entry name" value="Nitroreductase_HadB/RutE"/>
</dbReference>
<feature type="domain" description="Nitroreductase" evidence="6">
    <location>
        <begin position="16"/>
        <end position="155"/>
    </location>
</feature>
<dbReference type="Pfam" id="PF00881">
    <property type="entry name" value="Nitroreductase"/>
    <property type="match status" value="1"/>
</dbReference>
<dbReference type="HAMAP" id="MF_01204">
    <property type="entry name" value="Oxidoreductase_RutE_HadB"/>
    <property type="match status" value="1"/>
</dbReference>
<dbReference type="RefSeq" id="WP_151133525.1">
    <property type="nucleotide sequence ID" value="NZ_CP043311.1"/>
</dbReference>
<dbReference type="KEGG" id="plal:FXN65_12585"/>
<organism evidence="7 8">
    <name type="scientific">Metapseudomonas lalkuanensis</name>
    <dbReference type="NCBI Taxonomy" id="2604832"/>
    <lineage>
        <taxon>Bacteria</taxon>
        <taxon>Pseudomonadati</taxon>
        <taxon>Pseudomonadota</taxon>
        <taxon>Gammaproteobacteria</taxon>
        <taxon>Pseudomonadales</taxon>
        <taxon>Pseudomonadaceae</taxon>
        <taxon>Metapseudomonas</taxon>
    </lineage>
</organism>
<dbReference type="EC" id="1.-.-.-" evidence="5"/>
<dbReference type="Gene3D" id="3.40.109.10">
    <property type="entry name" value="NADH Oxidase"/>
    <property type="match status" value="1"/>
</dbReference>
<keyword evidence="5" id="KW-0520">NAD</keyword>
<protein>
    <recommendedName>
        <fullName evidence="5">Putative NADH dehydrogenase/NAD(P)H nitroreductase FXN65_12585</fullName>
        <ecNumber evidence="5">1.-.-.-</ecNumber>
    </recommendedName>
</protein>
<dbReference type="Proteomes" id="UP000327179">
    <property type="component" value="Chromosome"/>
</dbReference>
<accession>A0A5J6QQF1</accession>
<dbReference type="GO" id="GO:0016491">
    <property type="term" value="F:oxidoreductase activity"/>
    <property type="evidence" value="ECO:0007669"/>
    <property type="project" value="UniProtKB-UniRule"/>
</dbReference>
<comment type="cofactor">
    <cofactor evidence="5">
        <name>FMN</name>
        <dbReference type="ChEBI" id="CHEBI:58210"/>
    </cofactor>
</comment>
<dbReference type="EMBL" id="CP043311">
    <property type="protein sequence ID" value="QEY62869.1"/>
    <property type="molecule type" value="Genomic_DNA"/>
</dbReference>
<keyword evidence="8" id="KW-1185">Reference proteome</keyword>
<dbReference type="PANTHER" id="PTHR43543">
    <property type="entry name" value="MALONIC SEMIALDEHYDE REDUCTASE RUTE-RELATED"/>
    <property type="match status" value="1"/>
</dbReference>
<evidence type="ECO:0000313" key="8">
    <source>
        <dbReference type="Proteomes" id="UP000327179"/>
    </source>
</evidence>
<gene>
    <name evidence="7" type="ORF">FXN65_12585</name>
</gene>
<reference evidence="7 8" key="1">
    <citation type="submission" date="2019-08" db="EMBL/GenBank/DDBJ databases">
        <title>Whole-genome Sequencing of e-waste polymer degrading bacterium Pseudomonas sp. strain PE08.</title>
        <authorList>
            <person name="Kirdat K."/>
            <person name="Debbarma P."/>
            <person name="Narawade N."/>
            <person name="Suyal D."/>
            <person name="Thorat V."/>
            <person name="Shouche Y."/>
            <person name="Goel R."/>
            <person name="Yadav A."/>
        </authorList>
    </citation>
    <scope>NUCLEOTIDE SEQUENCE [LARGE SCALE GENOMIC DNA]</scope>
    <source>
        <strain evidence="7 8">PE08</strain>
    </source>
</reference>
<keyword evidence="2 5" id="KW-0288">FMN</keyword>
<keyword evidence="4 5" id="KW-0560">Oxidoreductase</keyword>
<evidence type="ECO:0000256" key="3">
    <source>
        <dbReference type="ARBA" id="ARBA00022857"/>
    </source>
</evidence>
<keyword evidence="3 5" id="KW-0521">NADP</keyword>
<proteinExistence type="inferred from homology"/>
<evidence type="ECO:0000256" key="2">
    <source>
        <dbReference type="ARBA" id="ARBA00022643"/>
    </source>
</evidence>
<dbReference type="SUPFAM" id="SSF55469">
    <property type="entry name" value="FMN-dependent nitroreductase-like"/>
    <property type="match status" value="1"/>
</dbReference>
<dbReference type="InterPro" id="IPR029479">
    <property type="entry name" value="Nitroreductase"/>
</dbReference>
<comment type="similarity">
    <text evidence="5">Belongs to the nitroreductase family. HadB/RutE subfamily.</text>
</comment>
<dbReference type="NCBIfam" id="NF003768">
    <property type="entry name" value="PRK05365.1"/>
    <property type="match status" value="1"/>
</dbReference>
<name>A0A5J6QQF1_9GAMM</name>